<keyword evidence="3" id="KW-1185">Reference proteome</keyword>
<protein>
    <submittedName>
        <fullName evidence="2">Damage-inducible protein CinA</fullName>
    </submittedName>
</protein>
<organism evidence="2 3">
    <name type="scientific">Sinorhizobium saheli</name>
    <dbReference type="NCBI Taxonomy" id="36856"/>
    <lineage>
        <taxon>Bacteria</taxon>
        <taxon>Pseudomonadati</taxon>
        <taxon>Pseudomonadota</taxon>
        <taxon>Alphaproteobacteria</taxon>
        <taxon>Hyphomicrobiales</taxon>
        <taxon>Rhizobiaceae</taxon>
        <taxon>Sinorhizobium/Ensifer group</taxon>
        <taxon>Sinorhizobium</taxon>
    </lineage>
</organism>
<comment type="caution">
    <text evidence="2">The sequence shown here is derived from an EMBL/GenBank/DDBJ whole genome shotgun (WGS) entry which is preliminary data.</text>
</comment>
<dbReference type="Proteomes" id="UP000078507">
    <property type="component" value="Unassembled WGS sequence"/>
</dbReference>
<dbReference type="InterPro" id="IPR036653">
    <property type="entry name" value="CinA-like_C"/>
</dbReference>
<sequence length="165" mass="16535">MWPADIGQKAQAIITDFTARGLKLATAESCTGGLIAGALTEIAGSSCVVDRGFVTYSNDAKIAMLGVGPETLAAHGAVSRETALEMARGAVSHSAADIAVAVTGIAGPSGGSAEKPVGLVHLAAAGRNGALLHREMRYGDLGRDGVRLATVRTALALIEEIAGAA</sequence>
<dbReference type="AlphaFoldDB" id="A0A178YDH1"/>
<evidence type="ECO:0000313" key="2">
    <source>
        <dbReference type="EMBL" id="OAP45461.1"/>
    </source>
</evidence>
<dbReference type="RefSeq" id="WP_066874311.1">
    <property type="nucleotide sequence ID" value="NZ_LNQB01000072.1"/>
</dbReference>
<dbReference type="SUPFAM" id="SSF142433">
    <property type="entry name" value="CinA-like"/>
    <property type="match status" value="1"/>
</dbReference>
<dbReference type="EMBL" id="LNQB01000072">
    <property type="protein sequence ID" value="OAP45461.1"/>
    <property type="molecule type" value="Genomic_DNA"/>
</dbReference>
<gene>
    <name evidence="2" type="ORF">ATB98_26670</name>
</gene>
<reference evidence="2 3" key="1">
    <citation type="submission" date="2015-11" db="EMBL/GenBank/DDBJ databases">
        <title>Ensifer anhuiense sp. nov., an effective nitrogen fixation bacterium with Glycine soja.</title>
        <authorList>
            <person name="Yan H."/>
            <person name="Chen W."/>
        </authorList>
    </citation>
    <scope>NUCLEOTIDE SEQUENCE [LARGE SCALE GENOMIC DNA]</scope>
    <source>
        <strain evidence="2 3">LMG 7837</strain>
    </source>
</reference>
<dbReference type="Pfam" id="PF02464">
    <property type="entry name" value="CinA"/>
    <property type="match status" value="1"/>
</dbReference>
<dbReference type="Gene3D" id="3.90.950.20">
    <property type="entry name" value="CinA-like"/>
    <property type="match status" value="1"/>
</dbReference>
<evidence type="ECO:0000313" key="3">
    <source>
        <dbReference type="Proteomes" id="UP000078507"/>
    </source>
</evidence>
<dbReference type="NCBIfam" id="TIGR00199">
    <property type="entry name" value="PncC_domain"/>
    <property type="match status" value="1"/>
</dbReference>
<name>A0A178YDH1_SINSA</name>
<dbReference type="STRING" id="36856.ATB98_26670"/>
<evidence type="ECO:0000259" key="1">
    <source>
        <dbReference type="Pfam" id="PF02464"/>
    </source>
</evidence>
<dbReference type="InterPro" id="IPR008136">
    <property type="entry name" value="CinA_C"/>
</dbReference>
<accession>A0A178YDH1</accession>
<feature type="domain" description="CinA C-terminal" evidence="1">
    <location>
        <begin position="10"/>
        <end position="160"/>
    </location>
</feature>
<proteinExistence type="predicted"/>